<name>U6JUN9_9EIME</name>
<reference evidence="1" key="2">
    <citation type="submission" date="2013-10" db="EMBL/GenBank/DDBJ databases">
        <authorList>
            <person name="Aslett M."/>
        </authorList>
    </citation>
    <scope>NUCLEOTIDE SEQUENCE [LARGE SCALE GENOMIC DNA]</scope>
    <source>
        <strain evidence="1">Houghton</strain>
    </source>
</reference>
<dbReference type="VEuPathDB" id="ToxoDB:EMH_0023020"/>
<dbReference type="Proteomes" id="UP000030744">
    <property type="component" value="Unassembled WGS sequence"/>
</dbReference>
<dbReference type="AlphaFoldDB" id="U6JUN9"/>
<keyword evidence="2" id="KW-1185">Reference proteome</keyword>
<reference evidence="1" key="1">
    <citation type="submission" date="2013-10" db="EMBL/GenBank/DDBJ databases">
        <title>Genomic analysis of the causative agents of coccidiosis in chickens.</title>
        <authorList>
            <person name="Reid A.J."/>
            <person name="Blake D."/>
            <person name="Billington K."/>
            <person name="Browne H."/>
            <person name="Dunn M."/>
            <person name="Hung S."/>
            <person name="Kawahara F."/>
            <person name="Miranda-Saavedra D."/>
            <person name="Mourier T."/>
            <person name="Nagra H."/>
            <person name="Otto T.D."/>
            <person name="Rawlings N."/>
            <person name="Sanchez A."/>
            <person name="Sanders M."/>
            <person name="Subramaniam C."/>
            <person name="Tay Y."/>
            <person name="Dear P."/>
            <person name="Doerig C."/>
            <person name="Gruber A."/>
            <person name="Parkinson J."/>
            <person name="Shirley M."/>
            <person name="Wan K.L."/>
            <person name="Berriman M."/>
            <person name="Tomley F."/>
            <person name="Pain A."/>
        </authorList>
    </citation>
    <scope>NUCLEOTIDE SEQUENCE [LARGE SCALE GENOMIC DNA]</scope>
    <source>
        <strain evidence="1">Houghton</strain>
    </source>
</reference>
<gene>
    <name evidence="1" type="ORF">EMH_0023020</name>
</gene>
<dbReference type="RefSeq" id="XP_013351703.1">
    <property type="nucleotide sequence ID" value="XM_013496249.1"/>
</dbReference>
<evidence type="ECO:0000313" key="1">
    <source>
        <dbReference type="EMBL" id="CDJ29129.1"/>
    </source>
</evidence>
<proteinExistence type="predicted"/>
<dbReference type="GeneID" id="25377182"/>
<protein>
    <submittedName>
        <fullName evidence="1">Uncharacterized protein</fullName>
    </submittedName>
</protein>
<dbReference type="EMBL" id="HG681745">
    <property type="protein sequence ID" value="CDJ29129.1"/>
    <property type="molecule type" value="Genomic_DNA"/>
</dbReference>
<dbReference type="OrthoDB" id="354253at2759"/>
<accession>U6JUN9</accession>
<evidence type="ECO:0000313" key="2">
    <source>
        <dbReference type="Proteomes" id="UP000030744"/>
    </source>
</evidence>
<sequence length="600" mass="65498">MQGGQQKELKAILTRLLQDKSKASPASFVKPSSVRGNYLTLFPPSGFSAPLLLLERQTRVDLPTAVGMRDYGAPSRTAGCLRLLNSRSDELAPLLLSDAAGCMWSLSKERHIRAEVWGRRNSPQEIDKSPATDDSDGDERNELSWIPAICGGFFGGLVGMTLACDSSDPGHLSLLMMAAHASGTVTEWKISAEREKEVLKVSSKLCKCIHTGMPISCLGYTTDCASGSEHRPEENQDQRCLLGFADGTVAWTEDGCVRQRCRCDTATDAERKERTSTAQTTAHLLALQVDGSFFEMLLEPGLLQTPLSRSLLPDRKIHSQAAGNTLRVLPPTTAPVSISTGSFRRIYSPFIITARVDGGPVPVAILGEPGILQLRLLADGTEQPGLHTGCASPHASFKLEFSCTAAPKSGPLSGELLQYSGTREDHNEGPPNLSLSPKKSRLYLKRRISMTPDVQQQLDAILQEKENIKGDLQALLGRVAVTPALRGLEGEAEKVDAAVRLLANQRASASQKEKQQHLLLLQHAFVAFHQNLVQHLQASILTAPKELSIAAENPGETINAKAYLSFRRKPREKALSKKVLFLRKVQRLNTFIVVKNIWAR</sequence>
<organism evidence="1 2">
    <name type="scientific">Eimeria mitis</name>
    <dbReference type="NCBI Taxonomy" id="44415"/>
    <lineage>
        <taxon>Eukaryota</taxon>
        <taxon>Sar</taxon>
        <taxon>Alveolata</taxon>
        <taxon>Apicomplexa</taxon>
        <taxon>Conoidasida</taxon>
        <taxon>Coccidia</taxon>
        <taxon>Eucoccidiorida</taxon>
        <taxon>Eimeriorina</taxon>
        <taxon>Eimeriidae</taxon>
        <taxon>Eimeria</taxon>
    </lineage>
</organism>